<dbReference type="Pfam" id="PF13503">
    <property type="entry name" value="DUF4123"/>
    <property type="match status" value="1"/>
</dbReference>
<name>A0A7L9WKU9_9RHOB</name>
<dbReference type="EMBL" id="CP045201">
    <property type="protein sequence ID" value="QOL80523.1"/>
    <property type="molecule type" value="Genomic_DNA"/>
</dbReference>
<evidence type="ECO:0000313" key="3">
    <source>
        <dbReference type="Proteomes" id="UP000594118"/>
    </source>
</evidence>
<sequence>MSHHAGNFFCEAAAEMPDSGWPWYGDASLELSDLGPGIDVIPDFAPLGPQFGVASPLTIPPALRDLLFSEGPLMADQRSLNTFAVLDAARVFGLVESLEDSGLEHGCLFQGKAADDFRDVAPWIVRLEQNNRFTRSIFTEGEGSSDLWDRDASLLLRSPMSLEALRRHFRKFTKVRDTEGKWFYLRFWTESFWAAIASTPDLMGHPIAAGLLQDISLLILKVEQGNACWTVTPTRSDQPRPGRIAIDDDLRGALNAEIDRRRVNDEIRYALSGANPGKMTFQEGYNLLKRLRSWLIQCGFSQSDQRGTAMRLLVDKSLLQGNPWPLSLREMLSDRSRGVGIRLWMLEMKDWE</sequence>
<dbReference type="AlphaFoldDB" id="A0A7L9WKU9"/>
<dbReference type="Proteomes" id="UP000594118">
    <property type="component" value="Chromosome"/>
</dbReference>
<proteinExistence type="predicted"/>
<dbReference type="KEGG" id="pshq:F3W81_06695"/>
<keyword evidence="3" id="KW-1185">Reference proteome</keyword>
<dbReference type="InterPro" id="IPR025391">
    <property type="entry name" value="DUF4123"/>
</dbReference>
<reference evidence="2 3" key="1">
    <citation type="submission" date="2019-10" db="EMBL/GenBank/DDBJ databases">
        <title>Pseudopuniceibacterium sp. HQ09 islated from Antarctica.</title>
        <authorList>
            <person name="Liao L."/>
            <person name="Su S."/>
            <person name="Chen B."/>
            <person name="Yu Y."/>
        </authorList>
    </citation>
    <scope>NUCLEOTIDE SEQUENCE [LARGE SCALE GENOMIC DNA]</scope>
    <source>
        <strain evidence="2 3">HQ09</strain>
    </source>
</reference>
<evidence type="ECO:0000313" key="2">
    <source>
        <dbReference type="EMBL" id="QOL80523.1"/>
    </source>
</evidence>
<organism evidence="2 3">
    <name type="scientific">Pseudooceanicola spongiae</name>
    <dbReference type="NCBI Taxonomy" id="2613965"/>
    <lineage>
        <taxon>Bacteria</taxon>
        <taxon>Pseudomonadati</taxon>
        <taxon>Pseudomonadota</taxon>
        <taxon>Alphaproteobacteria</taxon>
        <taxon>Rhodobacterales</taxon>
        <taxon>Paracoccaceae</taxon>
        <taxon>Pseudooceanicola</taxon>
    </lineage>
</organism>
<dbReference type="RefSeq" id="WP_193082843.1">
    <property type="nucleotide sequence ID" value="NZ_CP045201.1"/>
</dbReference>
<feature type="domain" description="DUF4123" evidence="1">
    <location>
        <begin position="83"/>
        <end position="199"/>
    </location>
</feature>
<gene>
    <name evidence="2" type="ORF">F3W81_06695</name>
</gene>
<evidence type="ECO:0000259" key="1">
    <source>
        <dbReference type="Pfam" id="PF13503"/>
    </source>
</evidence>
<protein>
    <submittedName>
        <fullName evidence="2">DUF4123 domain-containing protein</fullName>
    </submittedName>
</protein>
<accession>A0A7L9WKU9</accession>